<dbReference type="AlphaFoldDB" id="A0A1H2A1A7"/>
<dbReference type="STRING" id="1148509.SAMN05216222_4202"/>
<dbReference type="EMBL" id="LT629762">
    <property type="protein sequence ID" value="SDT39683.1"/>
    <property type="molecule type" value="Genomic_DNA"/>
</dbReference>
<reference evidence="1 2" key="1">
    <citation type="submission" date="2016-10" db="EMBL/GenBank/DDBJ databases">
        <authorList>
            <person name="de Groot N.N."/>
        </authorList>
    </citation>
    <scope>NUCLEOTIDE SEQUENCE [LARGE SCALE GENOMIC DNA]</scope>
    <source>
        <strain evidence="1 2">LMG 26867</strain>
    </source>
</reference>
<accession>A0A1H2A1A7</accession>
<sequence length="31" mass="3495">MELLTKTLGLARPGYQEKDVLIRALLHGRSD</sequence>
<evidence type="ECO:0000313" key="1">
    <source>
        <dbReference type="EMBL" id="SDT39683.1"/>
    </source>
</evidence>
<protein>
    <submittedName>
        <fullName evidence="1">Uncharacterized protein</fullName>
    </submittedName>
</protein>
<proteinExistence type="predicted"/>
<organism evidence="1 2">
    <name type="scientific">Pseudomonas prosekii</name>
    <dbReference type="NCBI Taxonomy" id="1148509"/>
    <lineage>
        <taxon>Bacteria</taxon>
        <taxon>Pseudomonadati</taxon>
        <taxon>Pseudomonadota</taxon>
        <taxon>Gammaproteobacteria</taxon>
        <taxon>Pseudomonadales</taxon>
        <taxon>Pseudomonadaceae</taxon>
        <taxon>Pseudomonas</taxon>
    </lineage>
</organism>
<gene>
    <name evidence="1" type="ORF">SAMN05216222_4202</name>
</gene>
<dbReference type="Proteomes" id="UP000198481">
    <property type="component" value="Chromosome I"/>
</dbReference>
<name>A0A1H2A1A7_9PSED</name>
<evidence type="ECO:0000313" key="2">
    <source>
        <dbReference type="Proteomes" id="UP000198481"/>
    </source>
</evidence>